<protein>
    <submittedName>
        <fullName evidence="1">Uncharacterized protein</fullName>
    </submittedName>
</protein>
<comment type="caution">
    <text evidence="1">The sequence shown here is derived from an EMBL/GenBank/DDBJ whole genome shotgun (WGS) entry which is preliminary data.</text>
</comment>
<organism evidence="1 2">
    <name type="scientific">Vermiconidia calcicola</name>
    <dbReference type="NCBI Taxonomy" id="1690605"/>
    <lineage>
        <taxon>Eukaryota</taxon>
        <taxon>Fungi</taxon>
        <taxon>Dikarya</taxon>
        <taxon>Ascomycota</taxon>
        <taxon>Pezizomycotina</taxon>
        <taxon>Dothideomycetes</taxon>
        <taxon>Dothideomycetidae</taxon>
        <taxon>Mycosphaerellales</taxon>
        <taxon>Extremaceae</taxon>
        <taxon>Vermiconidia</taxon>
    </lineage>
</organism>
<reference evidence="1" key="1">
    <citation type="submission" date="2023-07" db="EMBL/GenBank/DDBJ databases">
        <title>Black Yeasts Isolated from many extreme environments.</title>
        <authorList>
            <person name="Coleine C."/>
            <person name="Stajich J.E."/>
            <person name="Selbmann L."/>
        </authorList>
    </citation>
    <scope>NUCLEOTIDE SEQUENCE</scope>
    <source>
        <strain evidence="1">CCFEE 5714</strain>
    </source>
</reference>
<name>A0ACC3MRX7_9PEZI</name>
<dbReference type="EMBL" id="JAUTXU010000164">
    <property type="protein sequence ID" value="KAK3702202.1"/>
    <property type="molecule type" value="Genomic_DNA"/>
</dbReference>
<keyword evidence="2" id="KW-1185">Reference proteome</keyword>
<dbReference type="Proteomes" id="UP001281147">
    <property type="component" value="Unassembled WGS sequence"/>
</dbReference>
<sequence length="163" mass="17966">MNGHAGVGCYSWAEDSTITYVMMVNAANSVEFHWRDTNTNKTATEEHPINEWVKASAEISNFNPATSLAYTNYFYAQLDDYTINGYNMSWGANKTTILPEGHFVVGDELGMSGTHLSVTAMPDQGGGNSLLVFYQVDGNDITDYTRDLLAGQWTSTNIEIPDS</sequence>
<evidence type="ECO:0000313" key="1">
    <source>
        <dbReference type="EMBL" id="KAK3702202.1"/>
    </source>
</evidence>
<accession>A0ACC3MRX7</accession>
<proteinExistence type="predicted"/>
<gene>
    <name evidence="1" type="ORF">LTR37_015034</name>
</gene>
<evidence type="ECO:0000313" key="2">
    <source>
        <dbReference type="Proteomes" id="UP001281147"/>
    </source>
</evidence>